<dbReference type="RefSeq" id="XP_016763129.1">
    <property type="nucleotide sequence ID" value="XM_016904022.1"/>
</dbReference>
<gene>
    <name evidence="5" type="ORF">SEPMUDRAFT_147003</name>
</gene>
<evidence type="ECO:0000256" key="2">
    <source>
        <dbReference type="RuleBase" id="RU003682"/>
    </source>
</evidence>
<feature type="compositionally biased region" description="Acidic residues" evidence="3">
    <location>
        <begin position="200"/>
        <end position="213"/>
    </location>
</feature>
<keyword evidence="2" id="KW-0479">Metal-binding</keyword>
<dbReference type="PANTHER" id="PTHR47990">
    <property type="entry name" value="2-OXOGLUTARATE (2OG) AND FE(II)-DEPENDENT OXYGENASE SUPERFAMILY PROTEIN-RELATED"/>
    <property type="match status" value="1"/>
</dbReference>
<dbReference type="Gene3D" id="2.60.120.330">
    <property type="entry name" value="B-lactam Antibiotic, Isopenicillin N Synthase, Chain"/>
    <property type="match status" value="1"/>
</dbReference>
<evidence type="ECO:0000313" key="6">
    <source>
        <dbReference type="Proteomes" id="UP000016931"/>
    </source>
</evidence>
<dbReference type="HOGENOM" id="CLU_010119_6_2_1"/>
<dbReference type="OrthoDB" id="288590at2759"/>
<name>M3CMH8_SPHMS</name>
<keyword evidence="2" id="KW-0408">Iron</keyword>
<dbReference type="AlphaFoldDB" id="M3CMH8"/>
<organism evidence="5 6">
    <name type="scientific">Sphaerulina musiva (strain SO2202)</name>
    <name type="common">Poplar stem canker fungus</name>
    <name type="synonym">Septoria musiva</name>
    <dbReference type="NCBI Taxonomy" id="692275"/>
    <lineage>
        <taxon>Eukaryota</taxon>
        <taxon>Fungi</taxon>
        <taxon>Dikarya</taxon>
        <taxon>Ascomycota</taxon>
        <taxon>Pezizomycotina</taxon>
        <taxon>Dothideomycetes</taxon>
        <taxon>Dothideomycetidae</taxon>
        <taxon>Mycosphaerellales</taxon>
        <taxon>Mycosphaerellaceae</taxon>
        <taxon>Sphaerulina</taxon>
    </lineage>
</organism>
<dbReference type="GeneID" id="27901159"/>
<dbReference type="OMA" id="FTTRHDP"/>
<dbReference type="Pfam" id="PF03171">
    <property type="entry name" value="2OG-FeII_Oxy"/>
    <property type="match status" value="1"/>
</dbReference>
<protein>
    <submittedName>
        <fullName evidence="5">Clavaminate synthase-like protein</fullName>
    </submittedName>
</protein>
<dbReference type="GO" id="GO:0044283">
    <property type="term" value="P:small molecule biosynthetic process"/>
    <property type="evidence" value="ECO:0007669"/>
    <property type="project" value="UniProtKB-ARBA"/>
</dbReference>
<dbReference type="PROSITE" id="PS51471">
    <property type="entry name" value="FE2OG_OXY"/>
    <property type="match status" value="1"/>
</dbReference>
<dbReference type="InterPro" id="IPR044861">
    <property type="entry name" value="IPNS-like_FE2OG_OXY"/>
</dbReference>
<dbReference type="Proteomes" id="UP000016931">
    <property type="component" value="Unassembled WGS sequence"/>
</dbReference>
<dbReference type="Pfam" id="PF14226">
    <property type="entry name" value="DIOX_N"/>
    <property type="match status" value="1"/>
</dbReference>
<reference evidence="5 6" key="1">
    <citation type="journal article" date="2012" name="PLoS Pathog.">
        <title>Diverse lifestyles and strategies of plant pathogenesis encoded in the genomes of eighteen Dothideomycetes fungi.</title>
        <authorList>
            <person name="Ohm R.A."/>
            <person name="Feau N."/>
            <person name="Henrissat B."/>
            <person name="Schoch C.L."/>
            <person name="Horwitz B.A."/>
            <person name="Barry K.W."/>
            <person name="Condon B.J."/>
            <person name="Copeland A.C."/>
            <person name="Dhillon B."/>
            <person name="Glaser F."/>
            <person name="Hesse C.N."/>
            <person name="Kosti I."/>
            <person name="LaButti K."/>
            <person name="Lindquist E.A."/>
            <person name="Lucas S."/>
            <person name="Salamov A.A."/>
            <person name="Bradshaw R.E."/>
            <person name="Ciuffetti L."/>
            <person name="Hamelin R.C."/>
            <person name="Kema G.H.J."/>
            <person name="Lawrence C."/>
            <person name="Scott J.A."/>
            <person name="Spatafora J.W."/>
            <person name="Turgeon B.G."/>
            <person name="de Wit P.J.G.M."/>
            <person name="Zhong S."/>
            <person name="Goodwin S.B."/>
            <person name="Grigoriev I.V."/>
        </authorList>
    </citation>
    <scope>NUCLEOTIDE SEQUENCE [LARGE SCALE GENOMIC DNA]</scope>
    <source>
        <strain evidence="5 6">SO2202</strain>
    </source>
</reference>
<keyword evidence="2" id="KW-0560">Oxidoreductase</keyword>
<dbReference type="SUPFAM" id="SSF51197">
    <property type="entry name" value="Clavaminate synthase-like"/>
    <property type="match status" value="1"/>
</dbReference>
<dbReference type="InterPro" id="IPR050231">
    <property type="entry name" value="Iron_ascorbate_oxido_reductase"/>
</dbReference>
<feature type="domain" description="Fe2OG dioxygenase" evidence="4">
    <location>
        <begin position="172"/>
        <end position="329"/>
    </location>
</feature>
<dbReference type="eggNOG" id="KOG0143">
    <property type="taxonomic scope" value="Eukaryota"/>
</dbReference>
<dbReference type="EMBL" id="KB456261">
    <property type="protein sequence ID" value="EMF15008.1"/>
    <property type="molecule type" value="Genomic_DNA"/>
</dbReference>
<evidence type="ECO:0000259" key="4">
    <source>
        <dbReference type="PROSITE" id="PS51471"/>
    </source>
</evidence>
<evidence type="ECO:0000313" key="5">
    <source>
        <dbReference type="EMBL" id="EMF15008.1"/>
    </source>
</evidence>
<comment type="similarity">
    <text evidence="1 2">Belongs to the iron/ascorbate-dependent oxidoreductase family.</text>
</comment>
<sequence length="381" mass="42492">MDSIANTVQIPVIDISDANADAPQQLLDAAVHYGFVFVANNEAGISPDLIKKLFQISQEFFALPREVKEAVSINSNKAGKNHGWLSQGVEKLDPQGQKRPDVKEAFNLSLPTPNGTFDQPLPQLFQTHISDLITFETACYHFCQRLLTHFATALEIPSDWFTSRHDISSGKPAGSVFRLLYYPQRRRRSTTKPTTTMELTNDDDDVDDEEGDEEDIRAGAHSDYGSLTCLFQQPGGPPGLEIKSPDDNGEWAAVPVNPLMNHDNNNNVENSNSSPLPILVNIGDLLEDWTGGLLKSTVHRVVFPHNNTKKNEKKKKESDRYSLAYFCHPLDEVLLEPVPSRKIPVEGGMNKKKKKKTVGGQEETMTARDHLMERLAATYKV</sequence>
<evidence type="ECO:0000256" key="1">
    <source>
        <dbReference type="ARBA" id="ARBA00008056"/>
    </source>
</evidence>
<keyword evidence="6" id="KW-1185">Reference proteome</keyword>
<dbReference type="InterPro" id="IPR026992">
    <property type="entry name" value="DIOX_N"/>
</dbReference>
<dbReference type="InterPro" id="IPR027443">
    <property type="entry name" value="IPNS-like_sf"/>
</dbReference>
<feature type="region of interest" description="Disordered" evidence="3">
    <location>
        <begin position="188"/>
        <end position="213"/>
    </location>
</feature>
<dbReference type="InterPro" id="IPR005123">
    <property type="entry name" value="Oxoglu/Fe-dep_dioxygenase_dom"/>
</dbReference>
<evidence type="ECO:0000256" key="3">
    <source>
        <dbReference type="SAM" id="MobiDB-lite"/>
    </source>
</evidence>
<dbReference type="GO" id="GO:0046872">
    <property type="term" value="F:metal ion binding"/>
    <property type="evidence" value="ECO:0007669"/>
    <property type="project" value="UniProtKB-KW"/>
</dbReference>
<proteinExistence type="inferred from homology"/>
<accession>M3CMH8</accession>
<dbReference type="GO" id="GO:0016491">
    <property type="term" value="F:oxidoreductase activity"/>
    <property type="evidence" value="ECO:0007669"/>
    <property type="project" value="UniProtKB-KW"/>
</dbReference>
<dbReference type="STRING" id="692275.M3CMH8"/>